<dbReference type="AlphaFoldDB" id="D3T0N7"/>
<gene>
    <name evidence="6" type="primary">suk1</name>
    <name evidence="6" type="ordered locus">Nmag_2964</name>
</gene>
<comment type="similarity">
    <text evidence="1 4">Belongs to the carbohydrate kinase PfkB family.</text>
</comment>
<evidence type="ECO:0000256" key="2">
    <source>
        <dbReference type="ARBA" id="ARBA00022679"/>
    </source>
</evidence>
<dbReference type="GeneID" id="8825824"/>
<dbReference type="EMBL" id="CP001932">
    <property type="protein sequence ID" value="ADD06516.1"/>
    <property type="molecule type" value="Genomic_DNA"/>
</dbReference>
<dbReference type="PROSITE" id="PS00583">
    <property type="entry name" value="PFKB_KINASES_1"/>
    <property type="match status" value="1"/>
</dbReference>
<evidence type="ECO:0000313" key="7">
    <source>
        <dbReference type="Proteomes" id="UP000001879"/>
    </source>
</evidence>
<dbReference type="PROSITE" id="PS00584">
    <property type="entry name" value="PFKB_KINASES_2"/>
    <property type="match status" value="1"/>
</dbReference>
<keyword evidence="7" id="KW-1185">Reference proteome</keyword>
<dbReference type="GO" id="GO:0006796">
    <property type="term" value="P:phosphate-containing compound metabolic process"/>
    <property type="evidence" value="ECO:0007669"/>
    <property type="project" value="UniProtKB-ARBA"/>
</dbReference>
<organism evidence="6 7">
    <name type="scientific">Natrialba magadii (strain ATCC 43099 / DSM 3394 / CCM 3739 / CIP 104546 / IAM 13178 / JCM 8861 / NBRC 102185 / NCIMB 2190 / MS3)</name>
    <name type="common">Natronobacterium magadii</name>
    <dbReference type="NCBI Taxonomy" id="547559"/>
    <lineage>
        <taxon>Archaea</taxon>
        <taxon>Methanobacteriati</taxon>
        <taxon>Methanobacteriota</taxon>
        <taxon>Stenosarchaea group</taxon>
        <taxon>Halobacteria</taxon>
        <taxon>Halobacteriales</taxon>
        <taxon>Natrialbaceae</taxon>
        <taxon>Natrialba</taxon>
    </lineage>
</organism>
<dbReference type="HOGENOM" id="CLU_027634_6_0_2"/>
<accession>D3T0N7</accession>
<dbReference type="Gene3D" id="3.40.1190.20">
    <property type="match status" value="1"/>
</dbReference>
<proteinExistence type="inferred from homology"/>
<sequence length="323" mass="33282">MVRVLTAGHVNWDVTLRVDRLPEADCESAIRSQHRSGGGSAANVAAALANLSLDTGLIGSVGDDDNGLLASRELESAGVSLDGLRVVEGADTAVKYLLVDDEGEVAVLGNDGVNEAVTPADLDRDRIRSADHVHLTSQRPETAGAIAQTANEAGVGVSFDPGRRLCDRDYTDALAVADIVFANDQEIASLLEDEYVGSAFDDRIVVVKYGGDGAEVHTPGGSYVHPGFDVDTVDTAGAGDAFAAGFIATLLEQHEGESLASDAASVSSASSVPSVPSIPSVSGVDIEQALEFANACGALTASEKGARSAPTLSRVTAFLKTRF</sequence>
<dbReference type="EC" id="2.7.1.-" evidence="6"/>
<dbReference type="InterPro" id="IPR011611">
    <property type="entry name" value="PfkB_dom"/>
</dbReference>
<evidence type="ECO:0000256" key="3">
    <source>
        <dbReference type="ARBA" id="ARBA00022777"/>
    </source>
</evidence>
<dbReference type="PANTHER" id="PTHR10584:SF166">
    <property type="entry name" value="RIBOKINASE"/>
    <property type="match status" value="1"/>
</dbReference>
<protein>
    <submittedName>
        <fullName evidence="6">Sugar kinase</fullName>
        <ecNumber evidence="6">2.7.1.-</ecNumber>
    </submittedName>
</protein>
<dbReference type="PaxDb" id="547559-Nmag_2964"/>
<dbReference type="OrthoDB" id="26949at2157"/>
<dbReference type="InterPro" id="IPR029056">
    <property type="entry name" value="Ribokinase-like"/>
</dbReference>
<evidence type="ECO:0000313" key="6">
    <source>
        <dbReference type="EMBL" id="ADD06516.1"/>
    </source>
</evidence>
<evidence type="ECO:0000256" key="4">
    <source>
        <dbReference type="RuleBase" id="RU003704"/>
    </source>
</evidence>
<dbReference type="PANTHER" id="PTHR10584">
    <property type="entry name" value="SUGAR KINASE"/>
    <property type="match status" value="1"/>
</dbReference>
<dbReference type="RefSeq" id="WP_012996758.1">
    <property type="nucleotide sequence ID" value="NC_013922.1"/>
</dbReference>
<dbReference type="STRING" id="547559.Nmag_2964"/>
<evidence type="ECO:0000256" key="1">
    <source>
        <dbReference type="ARBA" id="ARBA00010688"/>
    </source>
</evidence>
<dbReference type="InterPro" id="IPR002139">
    <property type="entry name" value="Ribo/fructo_kinase"/>
</dbReference>
<dbReference type="GO" id="GO:0016301">
    <property type="term" value="F:kinase activity"/>
    <property type="evidence" value="ECO:0007669"/>
    <property type="project" value="UniProtKB-KW"/>
</dbReference>
<reference evidence="6 7" key="2">
    <citation type="journal article" date="2012" name="BMC Genomics">
        <title>A comparative genomics perspective on the genetic content of the alkaliphilic haloarchaeon Natrialba magadii ATCC 43099T.</title>
        <authorList>
            <person name="Siddaramappa S."/>
            <person name="Challacombe J.F."/>
            <person name="Decastro R.E."/>
            <person name="Pfeiffer F."/>
            <person name="Sastre D.E."/>
            <person name="Gimenez M.I."/>
            <person name="Paggi R.A."/>
            <person name="Detter J.C."/>
            <person name="Davenport K.W."/>
            <person name="Goodwin L.A."/>
            <person name="Kyrpides N."/>
            <person name="Tapia R."/>
            <person name="Pitluck S."/>
            <person name="Lucas S."/>
            <person name="Woyke T."/>
            <person name="Maupin-Furlow J.A."/>
        </authorList>
    </citation>
    <scope>NUCLEOTIDE SEQUENCE [LARGE SCALE GENOMIC DNA]</scope>
    <source>
        <strain evidence="7">ATCC 43099 / DSM 3394 / CCM 3739 / CIP 104546 / IAM 13178 / JCM 8861 / NBRC 102185 / NCIMB 2190 / MS3</strain>
    </source>
</reference>
<dbReference type="Pfam" id="PF00294">
    <property type="entry name" value="PfkB"/>
    <property type="match status" value="1"/>
</dbReference>
<name>D3T0N7_NATMM</name>
<keyword evidence="2 4" id="KW-0808">Transferase</keyword>
<dbReference type="KEGG" id="nmg:Nmag_2964"/>
<dbReference type="eggNOG" id="arCOG00014">
    <property type="taxonomic scope" value="Archaea"/>
</dbReference>
<reference evidence="7" key="1">
    <citation type="submission" date="2010-02" db="EMBL/GenBank/DDBJ databases">
        <title>Complete sequence of chromosome of Natrialba magadii ATCC 43099.</title>
        <authorList>
            <consortium name="US DOE Joint Genome Institute"/>
            <person name="Lucas S."/>
            <person name="Copeland A."/>
            <person name="Lapidus A."/>
            <person name="Cheng J.-F."/>
            <person name="Bruce D."/>
            <person name="Goodwin L."/>
            <person name="Pitluck S."/>
            <person name="Davenport K."/>
            <person name="Saunders E."/>
            <person name="Detter J.C."/>
            <person name="Han C."/>
            <person name="Tapia R."/>
            <person name="Land M."/>
            <person name="Hauser L."/>
            <person name="Kyrpides N."/>
            <person name="Mikhailova N."/>
            <person name="De Castro R.E."/>
            <person name="Maupin-Furlow J.A."/>
            <person name="Woyke T."/>
        </authorList>
    </citation>
    <scope>NUCLEOTIDE SEQUENCE [LARGE SCALE GENOMIC DNA]</scope>
    <source>
        <strain evidence="7">ATCC 43099 / DSM 3394 / CCM 3739 / CIP 104546 / IAM 13178 / JCM 8861 / NBRC 102185 / NCIMB 2190 / MS3</strain>
    </source>
</reference>
<keyword evidence="3 4" id="KW-0418">Kinase</keyword>
<dbReference type="SUPFAM" id="SSF53613">
    <property type="entry name" value="Ribokinase-like"/>
    <property type="match status" value="1"/>
</dbReference>
<evidence type="ECO:0000259" key="5">
    <source>
        <dbReference type="Pfam" id="PF00294"/>
    </source>
</evidence>
<dbReference type="PRINTS" id="PR00990">
    <property type="entry name" value="RIBOKINASE"/>
</dbReference>
<feature type="domain" description="Carbohydrate kinase PfkB" evidence="5">
    <location>
        <begin position="3"/>
        <end position="309"/>
    </location>
</feature>
<dbReference type="InterPro" id="IPR002173">
    <property type="entry name" value="Carboh/pur_kinase_PfkB_CS"/>
</dbReference>
<dbReference type="Proteomes" id="UP000001879">
    <property type="component" value="Chromosome"/>
</dbReference>